<feature type="transmembrane region" description="Helical" evidence="11">
    <location>
        <begin position="99"/>
        <end position="120"/>
    </location>
</feature>
<feature type="transmembrane region" description="Helical" evidence="11">
    <location>
        <begin position="232"/>
        <end position="250"/>
    </location>
</feature>
<evidence type="ECO:0000256" key="11">
    <source>
        <dbReference type="SAM" id="Phobius"/>
    </source>
</evidence>
<dbReference type="InterPro" id="IPR013312">
    <property type="entry name" value="GPR40-rel_orph"/>
</dbReference>
<dbReference type="InterPro" id="IPR017452">
    <property type="entry name" value="GPCR_Rhodpsn_7TM"/>
</dbReference>
<evidence type="ECO:0000256" key="7">
    <source>
        <dbReference type="ARBA" id="ARBA00023170"/>
    </source>
</evidence>
<dbReference type="PROSITE" id="PS50262">
    <property type="entry name" value="G_PROTEIN_RECEP_F1_2"/>
    <property type="match status" value="1"/>
</dbReference>
<dbReference type="PROSITE" id="PS00237">
    <property type="entry name" value="G_PROTEIN_RECEP_F1_1"/>
    <property type="match status" value="1"/>
</dbReference>
<feature type="region of interest" description="Disordered" evidence="10">
    <location>
        <begin position="317"/>
        <end position="355"/>
    </location>
</feature>
<feature type="domain" description="G-protein coupled receptors family 1 profile" evidence="12">
    <location>
        <begin position="40"/>
        <end position="285"/>
    </location>
</feature>
<keyword evidence="3 9" id="KW-0812">Transmembrane</keyword>
<dbReference type="AlphaFoldDB" id="A0A8C9HI66"/>
<keyword evidence="6 11" id="KW-0472">Membrane</keyword>
<evidence type="ECO:0000256" key="2">
    <source>
        <dbReference type="ARBA" id="ARBA00022475"/>
    </source>
</evidence>
<dbReference type="RefSeq" id="XP_026304546.1">
    <property type="nucleotide sequence ID" value="XM_026448761.1"/>
</dbReference>
<keyword evidence="4 11" id="KW-1133">Transmembrane helix</keyword>
<feature type="transmembrane region" description="Helical" evidence="11">
    <location>
        <begin position="270"/>
        <end position="287"/>
    </location>
</feature>
<dbReference type="CDD" id="cd15170">
    <property type="entry name" value="7tmA_FFAR2_FFAR3"/>
    <property type="match status" value="1"/>
</dbReference>
<keyword evidence="14" id="KW-1185">Reference proteome</keyword>
<evidence type="ECO:0000256" key="3">
    <source>
        <dbReference type="ARBA" id="ARBA00022692"/>
    </source>
</evidence>
<evidence type="ECO:0000313" key="13">
    <source>
        <dbReference type="Ensembl" id="ENSPTEP00000016940.1"/>
    </source>
</evidence>
<evidence type="ECO:0000256" key="4">
    <source>
        <dbReference type="ARBA" id="ARBA00022989"/>
    </source>
</evidence>
<dbReference type="Proteomes" id="UP000694416">
    <property type="component" value="Unplaced"/>
</dbReference>
<dbReference type="GO" id="GO:0004930">
    <property type="term" value="F:G protein-coupled receptor activity"/>
    <property type="evidence" value="ECO:0007669"/>
    <property type="project" value="UniProtKB-KW"/>
</dbReference>
<sequence>MSLSPVATTMGAGPDQSYFSGNHWFVFSVYLLTFLVGLPLNLLALVVFVGKLRRCPVAVDVLLLNLTASDLLLLLFLPFRMVEAASGMRWPLPFILCPLSGFIFFTTFYLTALFLAAVSVERFLSVAHPLWYKTRPRLGQAGLVSVACWLLASAHCSVVYIVEFSGDTSHSQDTNGTCYLEFRKDQLAFLLPVRLEMAMVLFVVPLIITSYCYSRLVWILGRGGSHRRQRRVAGLVAATLLNFLVCFGPYNMSHVVGYICGVSPAWRTYVMLLSTLNSCVDPFVYYFSSSRFQADFHELLRRLCGLWGQWQQEGSVELNEQKGGEERREDRPAERKSSEHSPGSGTGGQVACAKS</sequence>
<dbReference type="PRINTS" id="PR00237">
    <property type="entry name" value="GPCRRHODOPSN"/>
</dbReference>
<feature type="transmembrane region" description="Helical" evidence="11">
    <location>
        <begin position="61"/>
        <end position="79"/>
    </location>
</feature>
<evidence type="ECO:0000313" key="14">
    <source>
        <dbReference type="Proteomes" id="UP000694416"/>
    </source>
</evidence>
<dbReference type="PANTHER" id="PTHR45822">
    <property type="entry name" value="FREE FATTY ACID RECEPTOR 2-RELATED"/>
    <property type="match status" value="1"/>
</dbReference>
<dbReference type="GO" id="GO:0005886">
    <property type="term" value="C:plasma membrane"/>
    <property type="evidence" value="ECO:0007669"/>
    <property type="project" value="UniProtKB-SubCell"/>
</dbReference>
<dbReference type="GeneID" id="111529929"/>
<organism evidence="13 14">
    <name type="scientific">Piliocolobus tephrosceles</name>
    <name type="common">Ugandan red Colobus</name>
    <dbReference type="NCBI Taxonomy" id="591936"/>
    <lineage>
        <taxon>Eukaryota</taxon>
        <taxon>Metazoa</taxon>
        <taxon>Chordata</taxon>
        <taxon>Craniata</taxon>
        <taxon>Vertebrata</taxon>
        <taxon>Euteleostomi</taxon>
        <taxon>Mammalia</taxon>
        <taxon>Eutheria</taxon>
        <taxon>Euarchontoglires</taxon>
        <taxon>Primates</taxon>
        <taxon>Haplorrhini</taxon>
        <taxon>Catarrhini</taxon>
        <taxon>Cercopithecidae</taxon>
        <taxon>Colobinae</taxon>
        <taxon>Piliocolobus</taxon>
    </lineage>
</organism>
<comment type="similarity">
    <text evidence="9">Belongs to the G-protein coupled receptor 1 family.</text>
</comment>
<comment type="subcellular location">
    <subcellularLocation>
        <location evidence="1">Cell membrane</location>
        <topology evidence="1">Multi-pass membrane protein</topology>
    </subcellularLocation>
</comment>
<evidence type="ECO:0000259" key="12">
    <source>
        <dbReference type="PROSITE" id="PS50262"/>
    </source>
</evidence>
<reference evidence="13" key="2">
    <citation type="submission" date="2025-09" db="UniProtKB">
        <authorList>
            <consortium name="Ensembl"/>
        </authorList>
    </citation>
    <scope>IDENTIFICATION</scope>
</reference>
<evidence type="ECO:0000256" key="5">
    <source>
        <dbReference type="ARBA" id="ARBA00023040"/>
    </source>
</evidence>
<keyword evidence="5 9" id="KW-0297">G-protein coupled receptor</keyword>
<keyword evidence="2" id="KW-1003">Cell membrane</keyword>
<name>A0A8C9HI66_9PRIM</name>
<evidence type="ECO:0000256" key="10">
    <source>
        <dbReference type="SAM" id="MobiDB-lite"/>
    </source>
</evidence>
<dbReference type="PANTHER" id="PTHR45822:SF6">
    <property type="entry name" value="FREE FATTY ACID RECEPTOR 3-RELATED"/>
    <property type="match status" value="1"/>
</dbReference>
<evidence type="ECO:0000256" key="8">
    <source>
        <dbReference type="ARBA" id="ARBA00023224"/>
    </source>
</evidence>
<dbReference type="SUPFAM" id="SSF81321">
    <property type="entry name" value="Family A G protein-coupled receptor-like"/>
    <property type="match status" value="1"/>
</dbReference>
<dbReference type="Pfam" id="PF00001">
    <property type="entry name" value="7tm_1"/>
    <property type="match status" value="1"/>
</dbReference>
<gene>
    <name evidence="13" type="primary">LOC111529929</name>
</gene>
<reference evidence="13" key="1">
    <citation type="submission" date="2025-08" db="UniProtKB">
        <authorList>
            <consortium name="Ensembl"/>
        </authorList>
    </citation>
    <scope>IDENTIFICATION</scope>
</reference>
<feature type="transmembrane region" description="Helical" evidence="11">
    <location>
        <begin position="24"/>
        <end position="49"/>
    </location>
</feature>
<feature type="transmembrane region" description="Helical" evidence="11">
    <location>
        <begin position="197"/>
        <end position="220"/>
    </location>
</feature>
<keyword evidence="8 9" id="KW-0807">Transducer</keyword>
<keyword evidence="7 9" id="KW-0675">Receptor</keyword>
<dbReference type="GO" id="GO:0071398">
    <property type="term" value="P:cellular response to fatty acid"/>
    <property type="evidence" value="ECO:0007669"/>
    <property type="project" value="TreeGrafter"/>
</dbReference>
<proteinExistence type="inferred from homology"/>
<feature type="compositionally biased region" description="Basic and acidic residues" evidence="10">
    <location>
        <begin position="319"/>
        <end position="339"/>
    </location>
</feature>
<evidence type="ECO:0000256" key="1">
    <source>
        <dbReference type="ARBA" id="ARBA00004651"/>
    </source>
</evidence>
<dbReference type="Gene3D" id="1.20.1070.10">
    <property type="entry name" value="Rhodopsin 7-helix transmembrane proteins"/>
    <property type="match status" value="1"/>
</dbReference>
<protein>
    <submittedName>
        <fullName evidence="13">Free fatty acid receptor 3</fullName>
    </submittedName>
</protein>
<evidence type="ECO:0000256" key="6">
    <source>
        <dbReference type="ARBA" id="ARBA00023136"/>
    </source>
</evidence>
<dbReference type="Ensembl" id="ENSPTET00000025054.1">
    <property type="protein sequence ID" value="ENSPTEP00000016940.1"/>
    <property type="gene ID" value="ENSPTEG00000018495.1"/>
</dbReference>
<dbReference type="InterPro" id="IPR000276">
    <property type="entry name" value="GPCR_Rhodpsn"/>
</dbReference>
<feature type="transmembrane region" description="Helical" evidence="11">
    <location>
        <begin position="141"/>
        <end position="162"/>
    </location>
</feature>
<accession>A0A8C9HI66</accession>
<dbReference type="PRINTS" id="PR01904">
    <property type="entry name" value="GPR40FAMILY"/>
</dbReference>
<evidence type="ECO:0000256" key="9">
    <source>
        <dbReference type="RuleBase" id="RU000688"/>
    </source>
</evidence>
<dbReference type="FunFam" id="1.20.1070.10:FF:000173">
    <property type="entry name" value="Free fatty acid receptor 1"/>
    <property type="match status" value="1"/>
</dbReference>